<dbReference type="RefSeq" id="WP_164490784.1">
    <property type="nucleotide sequence ID" value="NZ_JAAKZH010000001.1"/>
</dbReference>
<dbReference type="EMBL" id="JAAKZH010000001">
    <property type="protein sequence ID" value="NGO62460.1"/>
    <property type="molecule type" value="Genomic_DNA"/>
</dbReference>
<dbReference type="AlphaFoldDB" id="A0A6M1S094"/>
<name>A0A6M1S094_9HYPH</name>
<protein>
    <submittedName>
        <fullName evidence="1">Uncharacterized protein</fullName>
    </submittedName>
</protein>
<sequence length="77" mass="8411">MEHDTRTFSAETDRIESLSLDTAVVCPVGRRGHRDGIAVISDVPESLPVTAEEIGLLRAFLRDEISAILHGDDGPRK</sequence>
<evidence type="ECO:0000313" key="2">
    <source>
        <dbReference type="Proteomes" id="UP000477849"/>
    </source>
</evidence>
<dbReference type="Proteomes" id="UP000477849">
    <property type="component" value="Unassembled WGS sequence"/>
</dbReference>
<accession>A0A6M1S094</accession>
<gene>
    <name evidence="1" type="ORF">G6N76_02145</name>
</gene>
<reference evidence="1 2" key="1">
    <citation type="submission" date="2020-02" db="EMBL/GenBank/DDBJ databases">
        <title>Genome sequence of the type strain CCBAU10050 of Rhizobium daejeonense.</title>
        <authorList>
            <person name="Gao J."/>
            <person name="Sun J."/>
        </authorList>
    </citation>
    <scope>NUCLEOTIDE SEQUENCE [LARGE SCALE GENOMIC DNA]</scope>
    <source>
        <strain evidence="1 2">CCBAU10050</strain>
    </source>
</reference>
<keyword evidence="2" id="KW-1185">Reference proteome</keyword>
<comment type="caution">
    <text evidence="1">The sequence shown here is derived from an EMBL/GenBank/DDBJ whole genome shotgun (WGS) entry which is preliminary data.</text>
</comment>
<evidence type="ECO:0000313" key="1">
    <source>
        <dbReference type="EMBL" id="NGO62460.1"/>
    </source>
</evidence>
<proteinExistence type="predicted"/>
<organism evidence="1 2">
    <name type="scientific">Rhizobium daejeonense</name>
    <dbReference type="NCBI Taxonomy" id="240521"/>
    <lineage>
        <taxon>Bacteria</taxon>
        <taxon>Pseudomonadati</taxon>
        <taxon>Pseudomonadota</taxon>
        <taxon>Alphaproteobacteria</taxon>
        <taxon>Hyphomicrobiales</taxon>
        <taxon>Rhizobiaceae</taxon>
        <taxon>Rhizobium/Agrobacterium group</taxon>
        <taxon>Rhizobium</taxon>
    </lineage>
</organism>